<keyword evidence="2" id="KW-0812">Transmembrane</keyword>
<dbReference type="AlphaFoldDB" id="A0A9N8K122"/>
<feature type="transmembrane region" description="Helical" evidence="2">
    <location>
        <begin position="150"/>
        <end position="171"/>
    </location>
</feature>
<feature type="transmembrane region" description="Helical" evidence="2">
    <location>
        <begin position="112"/>
        <end position="130"/>
    </location>
</feature>
<sequence length="283" mass="31213">MCFGRRSSSVYTSSSSSSDEFHARPIELDTISLSARGTSRATASMPSQALRTADRETIRVVEPAGATNASQQRMFCRLRTRRALLTIALSKEVNVTFFPTTNSLSLSRQQECVFLCAAMVASFLVSPSTSSCWPSPSGARSLANPSPYGSPLLIAFLLAFVFVVTITFGHLRYEPARRGSTSYIVPLNDEEIELYHIGSSPLSTVDEDPTEEEMYRRHLAERPLPPEPTRRRRRSGRGSPFPTLISPLSDPFIEQDTRVPAPAQGGRNTIRLVPESSRKSDLV</sequence>
<evidence type="ECO:0000313" key="3">
    <source>
        <dbReference type="EMBL" id="CAD0095929.1"/>
    </source>
</evidence>
<evidence type="ECO:0000256" key="2">
    <source>
        <dbReference type="SAM" id="Phobius"/>
    </source>
</evidence>
<feature type="non-terminal residue" evidence="3">
    <location>
        <position position="1"/>
    </location>
</feature>
<evidence type="ECO:0000256" key="1">
    <source>
        <dbReference type="SAM" id="MobiDB-lite"/>
    </source>
</evidence>
<gene>
    <name evidence="3" type="ORF">AWRI4233_LOCUS5376</name>
</gene>
<dbReference type="Proteomes" id="UP000714618">
    <property type="component" value="Unassembled WGS sequence"/>
</dbReference>
<protein>
    <recommendedName>
        <fullName evidence="5">Transmembrane protein</fullName>
    </recommendedName>
</protein>
<dbReference type="EMBL" id="CAIJEO010000007">
    <property type="protein sequence ID" value="CAD0095929.1"/>
    <property type="molecule type" value="Genomic_DNA"/>
</dbReference>
<reference evidence="3" key="1">
    <citation type="submission" date="2020-06" db="EMBL/GenBank/DDBJ databases">
        <authorList>
            <person name="Onetto C."/>
        </authorList>
    </citation>
    <scope>NUCLEOTIDE SEQUENCE</scope>
</reference>
<evidence type="ECO:0000313" key="4">
    <source>
        <dbReference type="Proteomes" id="UP000714618"/>
    </source>
</evidence>
<comment type="caution">
    <text evidence="3">The sequence shown here is derived from an EMBL/GenBank/DDBJ whole genome shotgun (WGS) entry which is preliminary data.</text>
</comment>
<accession>A0A9N8K122</accession>
<keyword evidence="4" id="KW-1185">Reference proteome</keyword>
<keyword evidence="2" id="KW-1133">Transmembrane helix</keyword>
<feature type="region of interest" description="Disordered" evidence="1">
    <location>
        <begin position="200"/>
        <end position="283"/>
    </location>
</feature>
<dbReference type="OrthoDB" id="3890535at2759"/>
<name>A0A9N8K122_9PEZI</name>
<organism evidence="3 4">
    <name type="scientific">Aureobasidium mustum</name>
    <dbReference type="NCBI Taxonomy" id="2773714"/>
    <lineage>
        <taxon>Eukaryota</taxon>
        <taxon>Fungi</taxon>
        <taxon>Dikarya</taxon>
        <taxon>Ascomycota</taxon>
        <taxon>Pezizomycotina</taxon>
        <taxon>Dothideomycetes</taxon>
        <taxon>Dothideomycetidae</taxon>
        <taxon>Dothideales</taxon>
        <taxon>Saccotheciaceae</taxon>
        <taxon>Aureobasidium</taxon>
    </lineage>
</organism>
<proteinExistence type="predicted"/>
<keyword evidence="2" id="KW-0472">Membrane</keyword>
<evidence type="ECO:0008006" key="5">
    <source>
        <dbReference type="Google" id="ProtNLM"/>
    </source>
</evidence>